<gene>
    <name evidence="1" type="ORF">DdX_22021</name>
</gene>
<evidence type="ECO:0000313" key="2">
    <source>
        <dbReference type="Proteomes" id="UP001201812"/>
    </source>
</evidence>
<dbReference type="Proteomes" id="UP001201812">
    <property type="component" value="Unassembled WGS sequence"/>
</dbReference>
<proteinExistence type="predicted"/>
<comment type="caution">
    <text evidence="1">The sequence shown here is derived from an EMBL/GenBank/DDBJ whole genome shotgun (WGS) entry which is preliminary data.</text>
</comment>
<dbReference type="AlphaFoldDB" id="A0AAD4MFF6"/>
<dbReference type="EMBL" id="JAKKPZ010000980">
    <property type="protein sequence ID" value="KAI1691207.1"/>
    <property type="molecule type" value="Genomic_DNA"/>
</dbReference>
<evidence type="ECO:0000313" key="1">
    <source>
        <dbReference type="EMBL" id="KAI1691207.1"/>
    </source>
</evidence>
<accession>A0AAD4MFF6</accession>
<keyword evidence="2" id="KW-1185">Reference proteome</keyword>
<organism evidence="1 2">
    <name type="scientific">Ditylenchus destructor</name>
    <dbReference type="NCBI Taxonomy" id="166010"/>
    <lineage>
        <taxon>Eukaryota</taxon>
        <taxon>Metazoa</taxon>
        <taxon>Ecdysozoa</taxon>
        <taxon>Nematoda</taxon>
        <taxon>Chromadorea</taxon>
        <taxon>Rhabditida</taxon>
        <taxon>Tylenchina</taxon>
        <taxon>Tylenchomorpha</taxon>
        <taxon>Sphaerularioidea</taxon>
        <taxon>Anguinidae</taxon>
        <taxon>Anguininae</taxon>
        <taxon>Ditylenchus</taxon>
    </lineage>
</organism>
<protein>
    <submittedName>
        <fullName evidence="1">Uncharacterized protein</fullName>
    </submittedName>
</protein>
<reference evidence="1" key="1">
    <citation type="submission" date="2022-01" db="EMBL/GenBank/DDBJ databases">
        <title>Genome Sequence Resource for Two Populations of Ditylenchus destructor, the Migratory Endoparasitic Phytonematode.</title>
        <authorList>
            <person name="Zhang H."/>
            <person name="Lin R."/>
            <person name="Xie B."/>
        </authorList>
    </citation>
    <scope>NUCLEOTIDE SEQUENCE</scope>
    <source>
        <strain evidence="1">BazhouSP</strain>
    </source>
</reference>
<sequence length="184" mass="21020">MRARKFLNSPNRWRRRQINCKLGYLVATKACAAACVSQWPRRWRRISLCLTSSHLRGFILMSRWRFCPPMNRSTYQPGETDVAIRVVVDRNTLPQNLHGLKGPEISSGVYMSRKLLASWRADADVPIRWIVKNRYGDLDKFHQSNIPASEIPFRTTDAAAQIVAVQQGLGMTSLLASLVIRIHC</sequence>
<name>A0AAD4MFF6_9BILA</name>